<reference key="1">
    <citation type="submission" date="2010-11" db="EMBL/GenBank/DDBJ databases">
        <title>The complete genome of Paludibacter propionicigenes DSM 17365.</title>
        <authorList>
            <consortium name="US DOE Joint Genome Institute (JGI-PGF)"/>
            <person name="Lucas S."/>
            <person name="Copeland A."/>
            <person name="Lapidus A."/>
            <person name="Bruce D."/>
            <person name="Goodwin L."/>
            <person name="Pitluck S."/>
            <person name="Kyrpides N."/>
            <person name="Mavromatis K."/>
            <person name="Ivanova N."/>
            <person name="Munk A.C."/>
            <person name="Brettin T."/>
            <person name="Detter J.C."/>
            <person name="Han C."/>
            <person name="Tapia R."/>
            <person name="Land M."/>
            <person name="Hauser L."/>
            <person name="Markowitz V."/>
            <person name="Cheng J.-F."/>
            <person name="Hugenholtz P."/>
            <person name="Woyke T."/>
            <person name="Wu D."/>
            <person name="Gronow S."/>
            <person name="Wellnitz S."/>
            <person name="Brambilla E."/>
            <person name="Klenk H.-P."/>
            <person name="Eisen J.A."/>
        </authorList>
    </citation>
    <scope>NUCLEOTIDE SEQUENCE</scope>
    <source>
        <strain>WB4</strain>
    </source>
</reference>
<evidence type="ECO:0000313" key="1">
    <source>
        <dbReference type="EMBL" id="ADQ79384.1"/>
    </source>
</evidence>
<dbReference type="Pfam" id="PF04134">
    <property type="entry name" value="DCC1-like"/>
    <property type="match status" value="1"/>
</dbReference>
<dbReference type="AlphaFoldDB" id="E4T3U0"/>
<dbReference type="STRING" id="694427.Palpr_1237"/>
<dbReference type="eggNOG" id="COG3011">
    <property type="taxonomic scope" value="Bacteria"/>
</dbReference>
<dbReference type="HOGENOM" id="CLU_092206_2_1_10"/>
<proteinExistence type="predicted"/>
<dbReference type="PANTHER" id="PTHR33639:SF2">
    <property type="entry name" value="DUF393 DOMAIN-CONTAINING PROTEIN"/>
    <property type="match status" value="1"/>
</dbReference>
<dbReference type="PANTHER" id="PTHR33639">
    <property type="entry name" value="THIOL-DISULFIDE OXIDOREDUCTASE DCC"/>
    <property type="match status" value="1"/>
</dbReference>
<dbReference type="InterPro" id="IPR052927">
    <property type="entry name" value="DCC_oxidoreductase"/>
</dbReference>
<dbReference type="GO" id="GO:0015035">
    <property type="term" value="F:protein-disulfide reductase activity"/>
    <property type="evidence" value="ECO:0007669"/>
    <property type="project" value="InterPro"/>
</dbReference>
<dbReference type="Proteomes" id="UP000008718">
    <property type="component" value="Chromosome"/>
</dbReference>
<dbReference type="RefSeq" id="WP_013444753.1">
    <property type="nucleotide sequence ID" value="NC_014734.1"/>
</dbReference>
<accession>E4T3U0</accession>
<dbReference type="EMBL" id="CP002345">
    <property type="protein sequence ID" value="ADQ79384.1"/>
    <property type="molecule type" value="Genomic_DNA"/>
</dbReference>
<gene>
    <name evidence="1" type="ordered locus">Palpr_1237</name>
</gene>
<dbReference type="OrthoDB" id="9785438at2"/>
<sequence length="138" mass="15779">MSQSSVILFDGVCNLCCGWIRFLIRRDKKAAFTFVALQSDTGMTLLETVDLKAENLTSSNINTIVYIKNNQSFIESEAVLEILTNLGGIWRIFGVLRLIPLSLRDRIYRYIAAKRYSLFGKRTSCFLPTPENEKRFSL</sequence>
<reference evidence="1 2" key="2">
    <citation type="journal article" date="2011" name="Stand. Genomic Sci.">
        <title>Complete genome sequence of Paludibacter propionicigenes type strain (WB4).</title>
        <authorList>
            <person name="Gronow S."/>
            <person name="Munk C."/>
            <person name="Lapidus A."/>
            <person name="Nolan M."/>
            <person name="Lucas S."/>
            <person name="Hammon N."/>
            <person name="Deshpande S."/>
            <person name="Cheng J.F."/>
            <person name="Tapia R."/>
            <person name="Han C."/>
            <person name="Goodwin L."/>
            <person name="Pitluck S."/>
            <person name="Liolios K."/>
            <person name="Ivanova N."/>
            <person name="Mavromatis K."/>
            <person name="Mikhailova N."/>
            <person name="Pati A."/>
            <person name="Chen A."/>
            <person name="Palaniappan K."/>
            <person name="Land M."/>
            <person name="Hauser L."/>
            <person name="Chang Y.J."/>
            <person name="Jeffries C.D."/>
            <person name="Brambilla E."/>
            <person name="Rohde M."/>
            <person name="Goker M."/>
            <person name="Detter J.C."/>
            <person name="Woyke T."/>
            <person name="Bristow J."/>
            <person name="Eisen J.A."/>
            <person name="Markowitz V."/>
            <person name="Hugenholtz P."/>
            <person name="Kyrpides N.C."/>
            <person name="Klenk H.P."/>
        </authorList>
    </citation>
    <scope>NUCLEOTIDE SEQUENCE [LARGE SCALE GENOMIC DNA]</scope>
    <source>
        <strain evidence="2">DSM 17365 / JCM 13257 / WB4</strain>
    </source>
</reference>
<evidence type="ECO:0000313" key="2">
    <source>
        <dbReference type="Proteomes" id="UP000008718"/>
    </source>
</evidence>
<protein>
    <submittedName>
        <fullName evidence="1">Thiol-disulfide oxidoreductase DCC</fullName>
    </submittedName>
</protein>
<keyword evidence="2" id="KW-1185">Reference proteome</keyword>
<organism evidence="1 2">
    <name type="scientific">Paludibacter propionicigenes (strain DSM 17365 / JCM 13257 / WB4)</name>
    <dbReference type="NCBI Taxonomy" id="694427"/>
    <lineage>
        <taxon>Bacteria</taxon>
        <taxon>Pseudomonadati</taxon>
        <taxon>Bacteroidota</taxon>
        <taxon>Bacteroidia</taxon>
        <taxon>Bacteroidales</taxon>
        <taxon>Paludibacteraceae</taxon>
        <taxon>Paludibacter</taxon>
    </lineage>
</organism>
<dbReference type="InterPro" id="IPR007263">
    <property type="entry name" value="DCC1-like"/>
</dbReference>
<dbReference type="KEGG" id="ppn:Palpr_1237"/>
<name>E4T3U0_PALPW</name>